<dbReference type="InterPro" id="IPR051396">
    <property type="entry name" value="Bact_Antivir_Def_Nuclease"/>
</dbReference>
<feature type="domain" description="ATPase AAA-type core" evidence="1">
    <location>
        <begin position="24"/>
        <end position="349"/>
    </location>
</feature>
<dbReference type="InterPro" id="IPR027417">
    <property type="entry name" value="P-loop_NTPase"/>
</dbReference>
<keyword evidence="3" id="KW-1185">Reference proteome</keyword>
<dbReference type="SUPFAM" id="SSF52540">
    <property type="entry name" value="P-loop containing nucleoside triphosphate hydrolases"/>
    <property type="match status" value="1"/>
</dbReference>
<protein>
    <submittedName>
        <fullName evidence="2">ATP-binding protein</fullName>
    </submittedName>
</protein>
<dbReference type="RefSeq" id="WP_125425643.1">
    <property type="nucleotide sequence ID" value="NZ_RWIS01000001.1"/>
</dbReference>
<keyword evidence="2" id="KW-0067">ATP-binding</keyword>
<dbReference type="PANTHER" id="PTHR43581:SF2">
    <property type="entry name" value="EXCINUCLEASE ATPASE SUBUNIT"/>
    <property type="match status" value="1"/>
</dbReference>
<accession>A0A428JT05</accession>
<gene>
    <name evidence="2" type="ORF">EI290_00735</name>
</gene>
<dbReference type="GO" id="GO:0016887">
    <property type="term" value="F:ATP hydrolysis activity"/>
    <property type="evidence" value="ECO:0007669"/>
    <property type="project" value="InterPro"/>
</dbReference>
<dbReference type="GO" id="GO:0005524">
    <property type="term" value="F:ATP binding"/>
    <property type="evidence" value="ECO:0007669"/>
    <property type="project" value="UniProtKB-KW"/>
</dbReference>
<reference evidence="2 3" key="1">
    <citation type="submission" date="2018-12" db="EMBL/GenBank/DDBJ databases">
        <authorList>
            <person name="Feng G."/>
            <person name="Zhu H."/>
        </authorList>
    </citation>
    <scope>NUCLEOTIDE SEQUENCE [LARGE SCALE GENOMIC DNA]</scope>
    <source>
        <strain evidence="2 3">9PBR-2</strain>
    </source>
</reference>
<dbReference type="PANTHER" id="PTHR43581">
    <property type="entry name" value="ATP/GTP PHOSPHATASE"/>
    <property type="match status" value="1"/>
</dbReference>
<dbReference type="InterPro" id="IPR003959">
    <property type="entry name" value="ATPase_AAA_core"/>
</dbReference>
<dbReference type="Proteomes" id="UP000280066">
    <property type="component" value="Unassembled WGS sequence"/>
</dbReference>
<sequence length="376" mass="43577">MIKSLKVESLNGKLNLDLRFNHDLNILTGKNGTGKTTILKLIWYLNAGYFSQIFTEITFEKIEFNTDSNYVRIYKNSNNEKNIKNEFDYTVVVNDAKYDFGKEPLSEMIRYGRDNGFLSDILRETQSSLFFPTFRRIEGGFAIERNRHDDVYGGRYNLKESLSNISERLSNNNHKFIASLSTEDLTILITKKYAEITEIVNSLQKRHSDSIIDRIRKRKYGDVTEDTKILESIKRDIEQMEVNRMDYYKSFTAMSSIIAKVFGNKGIKIKNLKIGIGDISNAISSEKLSAGEKQMLSFLCYNTFNINHAIFIDEPELSLHPDWQRILVPVLMKQESSNQFFMATHSPFIYARFPDKEIIVDDDKGDEELIEDFVTL</sequence>
<name>A0A428JT05_9BACT</name>
<organism evidence="2 3">
    <name type="scientific">Hymenobacter metallilatus</name>
    <dbReference type="NCBI Taxonomy" id="2493666"/>
    <lineage>
        <taxon>Bacteria</taxon>
        <taxon>Pseudomonadati</taxon>
        <taxon>Bacteroidota</taxon>
        <taxon>Cytophagia</taxon>
        <taxon>Cytophagales</taxon>
        <taxon>Hymenobacteraceae</taxon>
        <taxon>Hymenobacter</taxon>
    </lineage>
</organism>
<dbReference type="Gene3D" id="3.40.50.300">
    <property type="entry name" value="P-loop containing nucleotide triphosphate hydrolases"/>
    <property type="match status" value="1"/>
</dbReference>
<evidence type="ECO:0000313" key="2">
    <source>
        <dbReference type="EMBL" id="RSK37219.1"/>
    </source>
</evidence>
<dbReference type="EMBL" id="RWIS01000001">
    <property type="protein sequence ID" value="RSK37219.1"/>
    <property type="molecule type" value="Genomic_DNA"/>
</dbReference>
<evidence type="ECO:0000259" key="1">
    <source>
        <dbReference type="Pfam" id="PF13304"/>
    </source>
</evidence>
<dbReference type="AlphaFoldDB" id="A0A428JT05"/>
<keyword evidence="2" id="KW-0547">Nucleotide-binding</keyword>
<dbReference type="Pfam" id="PF13304">
    <property type="entry name" value="AAA_21"/>
    <property type="match status" value="1"/>
</dbReference>
<dbReference type="OrthoDB" id="9805802at2"/>
<proteinExistence type="predicted"/>
<evidence type="ECO:0000313" key="3">
    <source>
        <dbReference type="Proteomes" id="UP000280066"/>
    </source>
</evidence>
<comment type="caution">
    <text evidence="2">The sequence shown here is derived from an EMBL/GenBank/DDBJ whole genome shotgun (WGS) entry which is preliminary data.</text>
</comment>